<gene>
    <name evidence="1" type="primary">ORF53920</name>
</gene>
<organism evidence="1">
    <name type="scientific">Arion vulgaris</name>
    <dbReference type="NCBI Taxonomy" id="1028688"/>
    <lineage>
        <taxon>Eukaryota</taxon>
        <taxon>Metazoa</taxon>
        <taxon>Spiralia</taxon>
        <taxon>Lophotrochozoa</taxon>
        <taxon>Mollusca</taxon>
        <taxon>Gastropoda</taxon>
        <taxon>Heterobranchia</taxon>
        <taxon>Euthyneura</taxon>
        <taxon>Panpulmonata</taxon>
        <taxon>Eupulmonata</taxon>
        <taxon>Stylommatophora</taxon>
        <taxon>Helicina</taxon>
        <taxon>Arionoidea</taxon>
        <taxon>Arionidae</taxon>
        <taxon>Arion</taxon>
    </lineage>
</organism>
<name>A0A0B6ZBI4_9EUPU</name>
<feature type="non-terminal residue" evidence="1">
    <location>
        <position position="57"/>
    </location>
</feature>
<accession>A0A0B6ZBI4</accession>
<dbReference type="EMBL" id="HACG01018240">
    <property type="protein sequence ID" value="CEK65105.1"/>
    <property type="molecule type" value="Transcribed_RNA"/>
</dbReference>
<protein>
    <submittedName>
        <fullName evidence="1">Uncharacterized protein</fullName>
    </submittedName>
</protein>
<evidence type="ECO:0000313" key="1">
    <source>
        <dbReference type="EMBL" id="CEK65105.1"/>
    </source>
</evidence>
<proteinExistence type="predicted"/>
<dbReference type="AlphaFoldDB" id="A0A0B6ZBI4"/>
<sequence>MIERENVLQPSQINVHNSCVVAPESCSVLCCEQSCSEVATTVHIFMSEVWTRCVVHT</sequence>
<reference evidence="1" key="1">
    <citation type="submission" date="2014-12" db="EMBL/GenBank/DDBJ databases">
        <title>Insight into the proteome of Arion vulgaris.</title>
        <authorList>
            <person name="Aradska J."/>
            <person name="Bulat T."/>
            <person name="Smidak R."/>
            <person name="Sarate P."/>
            <person name="Gangsoo J."/>
            <person name="Sialana F."/>
            <person name="Bilban M."/>
            <person name="Lubec G."/>
        </authorList>
    </citation>
    <scope>NUCLEOTIDE SEQUENCE</scope>
    <source>
        <tissue evidence="1">Skin</tissue>
    </source>
</reference>